<dbReference type="PROSITE" id="PS50110">
    <property type="entry name" value="RESPONSE_REGULATORY"/>
    <property type="match status" value="1"/>
</dbReference>
<dbReference type="RefSeq" id="WP_006638537.1">
    <property type="nucleotide sequence ID" value="NZ_BORD01000002.1"/>
</dbReference>
<dbReference type="SUPFAM" id="SSF46689">
    <property type="entry name" value="Homeodomain-like"/>
    <property type="match status" value="1"/>
</dbReference>
<organism evidence="11 12">
    <name type="scientific">Bacillus sonorensis</name>
    <dbReference type="NCBI Taxonomy" id="119858"/>
    <lineage>
        <taxon>Bacteria</taxon>
        <taxon>Bacillati</taxon>
        <taxon>Bacillota</taxon>
        <taxon>Bacilli</taxon>
        <taxon>Bacillales</taxon>
        <taxon>Bacillaceae</taxon>
        <taxon>Bacillus</taxon>
    </lineage>
</organism>
<sequence>MYKVLLADDERIILEGISSMIQWKSFGASLVGAVQNGIEAYQLILRERPHIVISDIKMPGMGGLELIEKVSRDHPSIRFILLTGFGQFEYAKKAMTYGVRHYLLKPCNENHITASLESVIDELKKEESAERVKTELDLVRPHIQKHALRELIKGDKSDADAYLRFFPDGKDIRIVLFSVQGEGGGHLSTLEKLAGGILASSAIAAVLIKGVLVIAADGEEHPDRLRDKIEHIKHQAGKQLQVQLQAAVSRNGDIREAAALYDHASGGLDKQLVKPGGQTSVLINKMLDLVQKEAANPKLSLKWAARNMLYMNPDYLGKLFKQETGEKFSSYVARVRIEKAMAIMKHTGGIPIGELAEKLGFGDNPKYFSLVFKKYTGYTPSEYRKKNEKSRR</sequence>
<evidence type="ECO:0000256" key="5">
    <source>
        <dbReference type="ARBA" id="ARBA00023015"/>
    </source>
</evidence>
<keyword evidence="6" id="KW-0238">DNA-binding</keyword>
<evidence type="ECO:0000256" key="3">
    <source>
        <dbReference type="ARBA" id="ARBA00022553"/>
    </source>
</evidence>
<evidence type="ECO:0000313" key="12">
    <source>
        <dbReference type="Proteomes" id="UP000196877"/>
    </source>
</evidence>
<evidence type="ECO:0000259" key="10">
    <source>
        <dbReference type="PROSITE" id="PS50110"/>
    </source>
</evidence>
<dbReference type="Pfam" id="PF12833">
    <property type="entry name" value="HTH_18"/>
    <property type="match status" value="1"/>
</dbReference>
<dbReference type="GeneID" id="92852576"/>
<evidence type="ECO:0000256" key="8">
    <source>
        <dbReference type="PROSITE-ProRule" id="PRU00169"/>
    </source>
</evidence>
<feature type="domain" description="Response regulatory" evidence="10">
    <location>
        <begin position="3"/>
        <end position="120"/>
    </location>
</feature>
<name>A0ABM6LKU7_9BACI</name>
<feature type="modified residue" description="4-aspartylphosphate" evidence="8">
    <location>
        <position position="55"/>
    </location>
</feature>
<dbReference type="Gene3D" id="1.10.10.60">
    <property type="entry name" value="Homeodomain-like"/>
    <property type="match status" value="2"/>
</dbReference>
<dbReference type="PANTHER" id="PTHR42713:SF3">
    <property type="entry name" value="TRANSCRIPTIONAL REGULATORY PROTEIN HPTR"/>
    <property type="match status" value="1"/>
</dbReference>
<dbReference type="InterPro" id="IPR018060">
    <property type="entry name" value="HTH_AraC"/>
</dbReference>
<keyword evidence="7" id="KW-0804">Transcription</keyword>
<evidence type="ECO:0000256" key="2">
    <source>
        <dbReference type="ARBA" id="ARBA00022490"/>
    </source>
</evidence>
<protein>
    <submittedName>
        <fullName evidence="11">Transcriptional regulatory protein YesN</fullName>
    </submittedName>
</protein>
<evidence type="ECO:0000259" key="9">
    <source>
        <dbReference type="PROSITE" id="PS01124"/>
    </source>
</evidence>
<dbReference type="SUPFAM" id="SSF52172">
    <property type="entry name" value="CheY-like"/>
    <property type="match status" value="1"/>
</dbReference>
<feature type="domain" description="HTH araC/xylS-type" evidence="9">
    <location>
        <begin position="284"/>
        <end position="386"/>
    </location>
</feature>
<reference evidence="11 12" key="1">
    <citation type="submission" date="2017-06" db="EMBL/GenBank/DDBJ databases">
        <title>Genome sequence of Bacillus sonorensis strain SRCM101395.</title>
        <authorList>
            <person name="Cho S.H."/>
        </authorList>
    </citation>
    <scope>NUCLEOTIDE SEQUENCE [LARGE SCALE GENOMIC DNA]</scope>
    <source>
        <strain evidence="11 12">SRCM101395</strain>
    </source>
</reference>
<dbReference type="PROSITE" id="PS01124">
    <property type="entry name" value="HTH_ARAC_FAMILY_2"/>
    <property type="match status" value="1"/>
</dbReference>
<keyword evidence="4" id="KW-0902">Two-component regulatory system</keyword>
<evidence type="ECO:0000313" key="11">
    <source>
        <dbReference type="EMBL" id="ASB89988.1"/>
    </source>
</evidence>
<proteinExistence type="predicted"/>
<gene>
    <name evidence="11" type="ORF">S101395_03481</name>
</gene>
<dbReference type="InterPro" id="IPR051552">
    <property type="entry name" value="HptR"/>
</dbReference>
<evidence type="ECO:0000256" key="4">
    <source>
        <dbReference type="ARBA" id="ARBA00023012"/>
    </source>
</evidence>
<keyword evidence="2" id="KW-0963">Cytoplasm</keyword>
<evidence type="ECO:0000256" key="6">
    <source>
        <dbReference type="ARBA" id="ARBA00023125"/>
    </source>
</evidence>
<evidence type="ECO:0000256" key="1">
    <source>
        <dbReference type="ARBA" id="ARBA00004496"/>
    </source>
</evidence>
<comment type="subcellular location">
    <subcellularLocation>
        <location evidence="1">Cytoplasm</location>
    </subcellularLocation>
</comment>
<dbReference type="InterPro" id="IPR001789">
    <property type="entry name" value="Sig_transdc_resp-reg_receiver"/>
</dbReference>
<dbReference type="Gene3D" id="3.40.50.2300">
    <property type="match status" value="1"/>
</dbReference>
<dbReference type="EMBL" id="CP021920">
    <property type="protein sequence ID" value="ASB89988.1"/>
    <property type="molecule type" value="Genomic_DNA"/>
</dbReference>
<accession>A0ABM6LKU7</accession>
<dbReference type="Proteomes" id="UP000196877">
    <property type="component" value="Chromosome"/>
</dbReference>
<dbReference type="SMART" id="SM00342">
    <property type="entry name" value="HTH_ARAC"/>
    <property type="match status" value="1"/>
</dbReference>
<dbReference type="SMART" id="SM00448">
    <property type="entry name" value="REC"/>
    <property type="match status" value="1"/>
</dbReference>
<keyword evidence="5" id="KW-0805">Transcription regulation</keyword>
<dbReference type="PANTHER" id="PTHR42713">
    <property type="entry name" value="HISTIDINE KINASE-RELATED"/>
    <property type="match status" value="1"/>
</dbReference>
<keyword evidence="3 8" id="KW-0597">Phosphoprotein</keyword>
<dbReference type="InterPro" id="IPR011006">
    <property type="entry name" value="CheY-like_superfamily"/>
</dbReference>
<keyword evidence="12" id="KW-1185">Reference proteome</keyword>
<dbReference type="CDD" id="cd17536">
    <property type="entry name" value="REC_YesN-like"/>
    <property type="match status" value="1"/>
</dbReference>
<dbReference type="Pfam" id="PF00072">
    <property type="entry name" value="Response_reg"/>
    <property type="match status" value="1"/>
</dbReference>
<evidence type="ECO:0000256" key="7">
    <source>
        <dbReference type="ARBA" id="ARBA00023163"/>
    </source>
</evidence>
<dbReference type="InterPro" id="IPR009057">
    <property type="entry name" value="Homeodomain-like_sf"/>
</dbReference>